<evidence type="ECO:0000313" key="2">
    <source>
        <dbReference type="Proteomes" id="UP001603978"/>
    </source>
</evidence>
<dbReference type="RefSeq" id="WP_393168252.1">
    <property type="nucleotide sequence ID" value="NZ_JBICRM010000013.1"/>
</dbReference>
<evidence type="ECO:0000313" key="1">
    <source>
        <dbReference type="EMBL" id="MFG1705884.1"/>
    </source>
</evidence>
<protein>
    <submittedName>
        <fullName evidence="1">DUF3037 domain-containing protein</fullName>
    </submittedName>
</protein>
<dbReference type="EMBL" id="JBICRM010000013">
    <property type="protein sequence ID" value="MFG1705884.1"/>
    <property type="molecule type" value="Genomic_DNA"/>
</dbReference>
<organism evidence="1 2">
    <name type="scientific">Nonomuraea marmarensis</name>
    <dbReference type="NCBI Taxonomy" id="3351344"/>
    <lineage>
        <taxon>Bacteria</taxon>
        <taxon>Bacillati</taxon>
        <taxon>Actinomycetota</taxon>
        <taxon>Actinomycetes</taxon>
        <taxon>Streptosporangiales</taxon>
        <taxon>Streptosporangiaceae</taxon>
        <taxon>Nonomuraea</taxon>
    </lineage>
</organism>
<dbReference type="Proteomes" id="UP001603978">
    <property type="component" value="Unassembled WGS sequence"/>
</dbReference>
<sequence>MSRYLYSIVRCLPDPKTGEFVNIGAIAGDPATGDWSLRQLSNLQRVRRFVDRPILETATGCLLKLYDEIERNQAALLEDAGEPLGEDWLDRLHHDYRNVVQFSAPAPVIADDAQDALAFVFDHLIVDPVESPKHRSVTRHALQSQLRKAYQEANIADHLVRSKVQLHVGARLQSPMDFAIANGRAVQLTQTWSFRLAQVDEVPDRVKSWGYAIGRFRDGEDARVVDAFGNVSRIAPDVDLEVVIAPPETPEEIKAYEEAEQVFENLRAEVHASQDVGAISARAAELARSLS</sequence>
<gene>
    <name evidence="1" type="ORF">ACFLIM_22055</name>
</gene>
<proteinExistence type="predicted"/>
<name>A0ABW7AFL6_9ACTN</name>
<dbReference type="Pfam" id="PF11236">
    <property type="entry name" value="DUF3037"/>
    <property type="match status" value="1"/>
</dbReference>
<keyword evidence="2" id="KW-1185">Reference proteome</keyword>
<comment type="caution">
    <text evidence="1">The sequence shown here is derived from an EMBL/GenBank/DDBJ whole genome shotgun (WGS) entry which is preliminary data.</text>
</comment>
<reference evidence="1 2" key="1">
    <citation type="submission" date="2024-10" db="EMBL/GenBank/DDBJ databases">
        <authorList>
            <person name="Topkara A.R."/>
            <person name="Saygin H."/>
        </authorList>
    </citation>
    <scope>NUCLEOTIDE SEQUENCE [LARGE SCALE GENOMIC DNA]</scope>
    <source>
        <strain evidence="1 2">M3C6</strain>
    </source>
</reference>
<accession>A0ABW7AFL6</accession>
<dbReference type="InterPro" id="IPR021398">
    <property type="entry name" value="DUF3037"/>
</dbReference>